<feature type="region of interest" description="Disordered" evidence="1">
    <location>
        <begin position="38"/>
        <end position="64"/>
    </location>
</feature>
<gene>
    <name evidence="2" type="ORF">GCM10022212_36760</name>
</gene>
<feature type="compositionally biased region" description="Basic and acidic residues" evidence="1">
    <location>
        <begin position="41"/>
        <end position="54"/>
    </location>
</feature>
<reference evidence="3" key="1">
    <citation type="journal article" date="2019" name="Int. J. Syst. Evol. Microbiol.">
        <title>The Global Catalogue of Microorganisms (GCM) 10K type strain sequencing project: providing services to taxonomists for standard genome sequencing and annotation.</title>
        <authorList>
            <consortium name="The Broad Institute Genomics Platform"/>
            <consortium name="The Broad Institute Genome Sequencing Center for Infectious Disease"/>
            <person name="Wu L."/>
            <person name="Ma J."/>
        </authorList>
    </citation>
    <scope>NUCLEOTIDE SEQUENCE [LARGE SCALE GENOMIC DNA]</scope>
    <source>
        <strain evidence="3">JCM 16673</strain>
    </source>
</reference>
<name>A0ABP7U102_9BURK</name>
<evidence type="ECO:0008006" key="4">
    <source>
        <dbReference type="Google" id="ProtNLM"/>
    </source>
</evidence>
<evidence type="ECO:0000313" key="3">
    <source>
        <dbReference type="Proteomes" id="UP001501353"/>
    </source>
</evidence>
<organism evidence="2 3">
    <name type="scientific">Actimicrobium antarcticum</name>
    <dbReference type="NCBI Taxonomy" id="1051899"/>
    <lineage>
        <taxon>Bacteria</taxon>
        <taxon>Pseudomonadati</taxon>
        <taxon>Pseudomonadota</taxon>
        <taxon>Betaproteobacteria</taxon>
        <taxon>Burkholderiales</taxon>
        <taxon>Oxalobacteraceae</taxon>
        <taxon>Actimicrobium</taxon>
    </lineage>
</organism>
<accession>A0ABP7U102</accession>
<dbReference type="RefSeq" id="WP_344765643.1">
    <property type="nucleotide sequence ID" value="NZ_BAAAZE010000016.1"/>
</dbReference>
<dbReference type="Proteomes" id="UP001501353">
    <property type="component" value="Unassembled WGS sequence"/>
</dbReference>
<evidence type="ECO:0000256" key="1">
    <source>
        <dbReference type="SAM" id="MobiDB-lite"/>
    </source>
</evidence>
<proteinExistence type="predicted"/>
<keyword evidence="3" id="KW-1185">Reference proteome</keyword>
<dbReference type="EMBL" id="BAAAZE010000016">
    <property type="protein sequence ID" value="GAA4034117.1"/>
    <property type="molecule type" value="Genomic_DNA"/>
</dbReference>
<evidence type="ECO:0000313" key="2">
    <source>
        <dbReference type="EMBL" id="GAA4034117.1"/>
    </source>
</evidence>
<sequence length="193" mass="19981">MSTILVGRFQELTETERAITALEQAGFDRRSISSFYVTPHGRHDLHPIGDEREQSPGAKDSGTGTVAGGAAGAIVGAAIGLAGLPVLGPVAPVAGGLVGAHVAGLVGGLSSMKERGESEQGQENLVAPRHPGLLVAVTVSDTQAEQRALAVLRSVGAHELERTEGQIDDGDWVDFDPQALPALQIRQDQDGEP</sequence>
<comment type="caution">
    <text evidence="2">The sequence shown here is derived from an EMBL/GenBank/DDBJ whole genome shotgun (WGS) entry which is preliminary data.</text>
</comment>
<protein>
    <recommendedName>
        <fullName evidence="4">Glycine zipper domain-containing protein</fullName>
    </recommendedName>
</protein>